<evidence type="ECO:0000313" key="3">
    <source>
        <dbReference type="Proteomes" id="UP001347796"/>
    </source>
</evidence>
<name>A0AAN8P6Y6_PATCE</name>
<dbReference type="Proteomes" id="UP001347796">
    <property type="component" value="Unassembled WGS sequence"/>
</dbReference>
<evidence type="ECO:0000256" key="1">
    <source>
        <dbReference type="SAM" id="MobiDB-lite"/>
    </source>
</evidence>
<dbReference type="EMBL" id="JAZGQO010000013">
    <property type="protein sequence ID" value="KAK6171882.1"/>
    <property type="molecule type" value="Genomic_DNA"/>
</dbReference>
<evidence type="ECO:0000313" key="2">
    <source>
        <dbReference type="EMBL" id="KAK6171882.1"/>
    </source>
</evidence>
<feature type="region of interest" description="Disordered" evidence="1">
    <location>
        <begin position="48"/>
        <end position="76"/>
    </location>
</feature>
<keyword evidence="3" id="KW-1185">Reference proteome</keyword>
<protein>
    <submittedName>
        <fullName evidence="2">Uncharacterized protein</fullName>
    </submittedName>
</protein>
<sequence length="139" mass="15024">MSKRRRNKFQSDDEEDTEIVPTTAEDRLTNILLQKLFKRGLLVKSPDASTAFEDSNSPPAPSTARSLASIPDVPPTTVPVTVHAETPSGTTAPSVFAVEATQLFKGPELQPPTSSMGEGWLISSHISEKLKRTFGQTSS</sequence>
<reference evidence="2 3" key="1">
    <citation type="submission" date="2024-01" db="EMBL/GenBank/DDBJ databases">
        <title>The genome of the rayed Mediterranean limpet Patella caerulea (Linnaeus, 1758).</title>
        <authorList>
            <person name="Anh-Thu Weber A."/>
            <person name="Halstead-Nussloch G."/>
        </authorList>
    </citation>
    <scope>NUCLEOTIDE SEQUENCE [LARGE SCALE GENOMIC DNA]</scope>
    <source>
        <strain evidence="2">AATW-2023a</strain>
        <tissue evidence="2">Whole specimen</tissue>
    </source>
</reference>
<comment type="caution">
    <text evidence="2">The sequence shown here is derived from an EMBL/GenBank/DDBJ whole genome shotgun (WGS) entry which is preliminary data.</text>
</comment>
<dbReference type="AlphaFoldDB" id="A0AAN8P6Y6"/>
<proteinExistence type="predicted"/>
<feature type="region of interest" description="Disordered" evidence="1">
    <location>
        <begin position="1"/>
        <end position="21"/>
    </location>
</feature>
<accession>A0AAN8P6Y6</accession>
<gene>
    <name evidence="2" type="ORF">SNE40_018305</name>
</gene>
<organism evidence="2 3">
    <name type="scientific">Patella caerulea</name>
    <name type="common">Rayed Mediterranean limpet</name>
    <dbReference type="NCBI Taxonomy" id="87958"/>
    <lineage>
        <taxon>Eukaryota</taxon>
        <taxon>Metazoa</taxon>
        <taxon>Spiralia</taxon>
        <taxon>Lophotrochozoa</taxon>
        <taxon>Mollusca</taxon>
        <taxon>Gastropoda</taxon>
        <taxon>Patellogastropoda</taxon>
        <taxon>Patelloidea</taxon>
        <taxon>Patellidae</taxon>
        <taxon>Patella</taxon>
    </lineage>
</organism>